<keyword evidence="4" id="KW-1185">Reference proteome</keyword>
<protein>
    <recommendedName>
        <fullName evidence="5">Calcium-binding protein</fullName>
    </recommendedName>
</protein>
<evidence type="ECO:0008006" key="5">
    <source>
        <dbReference type="Google" id="ProtNLM"/>
    </source>
</evidence>
<feature type="region of interest" description="Disordered" evidence="1">
    <location>
        <begin position="118"/>
        <end position="165"/>
    </location>
</feature>
<accession>A0ABW1BQF6</accession>
<evidence type="ECO:0000256" key="2">
    <source>
        <dbReference type="SAM" id="SignalP"/>
    </source>
</evidence>
<evidence type="ECO:0000313" key="3">
    <source>
        <dbReference type="EMBL" id="MFC5815299.1"/>
    </source>
</evidence>
<gene>
    <name evidence="3" type="ORF">ACFPUY_09415</name>
</gene>
<reference evidence="4" key="1">
    <citation type="journal article" date="2019" name="Int. J. Syst. Evol. Microbiol.">
        <title>The Global Catalogue of Microorganisms (GCM) 10K type strain sequencing project: providing services to taxonomists for standard genome sequencing and annotation.</title>
        <authorList>
            <consortium name="The Broad Institute Genomics Platform"/>
            <consortium name="The Broad Institute Genome Sequencing Center for Infectious Disease"/>
            <person name="Wu L."/>
            <person name="Ma J."/>
        </authorList>
    </citation>
    <scope>NUCLEOTIDE SEQUENCE [LARGE SCALE GENOMIC DNA]</scope>
    <source>
        <strain evidence="4">CGMCC 4.7106</strain>
    </source>
</reference>
<name>A0ABW1BQF6_9ACTN</name>
<dbReference type="EMBL" id="JBHSNW010000004">
    <property type="protein sequence ID" value="MFC5815299.1"/>
    <property type="molecule type" value="Genomic_DNA"/>
</dbReference>
<dbReference type="Pfam" id="PF00353">
    <property type="entry name" value="HemolysinCabind"/>
    <property type="match status" value="1"/>
</dbReference>
<evidence type="ECO:0000313" key="4">
    <source>
        <dbReference type="Proteomes" id="UP001596096"/>
    </source>
</evidence>
<comment type="caution">
    <text evidence="3">The sequence shown here is derived from an EMBL/GenBank/DDBJ whole genome shotgun (WGS) entry which is preliminary data.</text>
</comment>
<feature type="signal peptide" evidence="2">
    <location>
        <begin position="1"/>
        <end position="25"/>
    </location>
</feature>
<sequence length="165" mass="16232">MMRRHLAMAAAALVTVGMAALPTSAATFADVGTCTLVAGELRCTADAGVANEVEIRQDGVRFVVEDNAGEVVAGTGCTAAGSNATVPAAQVTRVRVLLGDGDDSADVNVQRRAVIRGGAGDDTARGGGGADDVRGGNGNDDLNGGPGTDDCNGGLGTDTEAGCEP</sequence>
<organism evidence="3 4">
    <name type="scientific">Nonomuraea harbinensis</name>
    <dbReference type="NCBI Taxonomy" id="1286938"/>
    <lineage>
        <taxon>Bacteria</taxon>
        <taxon>Bacillati</taxon>
        <taxon>Actinomycetota</taxon>
        <taxon>Actinomycetes</taxon>
        <taxon>Streptosporangiales</taxon>
        <taxon>Streptosporangiaceae</taxon>
        <taxon>Nonomuraea</taxon>
    </lineage>
</organism>
<feature type="chain" id="PRO_5047265009" description="Calcium-binding protein" evidence="2">
    <location>
        <begin position="26"/>
        <end position="165"/>
    </location>
</feature>
<keyword evidence="2" id="KW-0732">Signal</keyword>
<dbReference type="InterPro" id="IPR001343">
    <property type="entry name" value="Hemolysn_Ca-bd"/>
</dbReference>
<feature type="compositionally biased region" description="Gly residues" evidence="1">
    <location>
        <begin position="118"/>
        <end position="138"/>
    </location>
</feature>
<evidence type="ECO:0000256" key="1">
    <source>
        <dbReference type="SAM" id="MobiDB-lite"/>
    </source>
</evidence>
<dbReference type="RefSeq" id="WP_219543534.1">
    <property type="nucleotide sequence ID" value="NZ_JAHKRN010000004.1"/>
</dbReference>
<proteinExistence type="predicted"/>
<dbReference type="Proteomes" id="UP001596096">
    <property type="component" value="Unassembled WGS sequence"/>
</dbReference>